<feature type="region of interest" description="Disordered" evidence="1">
    <location>
        <begin position="386"/>
        <end position="406"/>
    </location>
</feature>
<dbReference type="PROSITE" id="PS51318">
    <property type="entry name" value="TAT"/>
    <property type="match status" value="1"/>
</dbReference>
<accession>A0A4R5VJI7</accession>
<protein>
    <submittedName>
        <fullName evidence="3">Phosphoesterase</fullName>
    </submittedName>
</protein>
<reference evidence="3 4" key="1">
    <citation type="submission" date="2019-03" db="EMBL/GenBank/DDBJ databases">
        <title>Bacillus niacini sp. nov. a Nicotinate-Metabolizing Mesophile Isolated from Soil.</title>
        <authorList>
            <person name="Zhang G."/>
        </authorList>
    </citation>
    <scope>NUCLEOTIDE SEQUENCE [LARGE SCALE GENOMIC DNA]</scope>
    <source>
        <strain evidence="3 4">WN066</strain>
    </source>
</reference>
<feature type="domain" description="Calcineurin-like phosphoesterase" evidence="2">
    <location>
        <begin position="62"/>
        <end position="319"/>
    </location>
</feature>
<feature type="compositionally biased region" description="Basic and acidic residues" evidence="1">
    <location>
        <begin position="397"/>
        <end position="406"/>
    </location>
</feature>
<dbReference type="PANTHER" id="PTHR32440:SF0">
    <property type="entry name" value="PHOSPHATASE DCR2-RELATED"/>
    <property type="match status" value="1"/>
</dbReference>
<sequence>MNEQNENKVLNRRDFIKIGGMSTVALTIASAGIPGVNLFGTTVAHAETNDNAKLQFNPDGKFKIVQFNDTQDDEQIDRRTIELMNKVLDSEKPDFVVLNGDIITGGCNSELEMRQAMNNVAQPMEQRGIKWAVTFGNHDEDSTPKGGLDEEAMLKFYMAYKYNVNQPGVTDINGTGNMNLLIRDSAGKKAAFNLWLLDSGRYAPKTIAGQDFSGYPTWDWIRSNQVNWYFETSKRLEKQFGYKVPSLMFIHIPLWEHRYMWFDSVDSRTDIDHARAIKKHQIVGERNEEECPGPINSGMFSAMLDRGDVKGVFCGHDHVNTYMGNYFGILLGYSGSTGFGAYGLPGAERNRLRGARVFNLDETKADVLVETHMVFAKDFGIDLTANDQSTDPGPIPENKKQEKIVR</sequence>
<comment type="caution">
    <text evidence="3">The sequence shown here is derived from an EMBL/GenBank/DDBJ whole genome shotgun (WGS) entry which is preliminary data.</text>
</comment>
<evidence type="ECO:0000256" key="1">
    <source>
        <dbReference type="SAM" id="MobiDB-lite"/>
    </source>
</evidence>
<dbReference type="EMBL" id="SMYO01000018">
    <property type="protein sequence ID" value="TDK57345.1"/>
    <property type="molecule type" value="Genomic_DNA"/>
</dbReference>
<dbReference type="InterPro" id="IPR006311">
    <property type="entry name" value="TAT_signal"/>
</dbReference>
<organism evidence="3 4">
    <name type="scientific">Bacillus salipaludis</name>
    <dbReference type="NCBI Taxonomy" id="2547811"/>
    <lineage>
        <taxon>Bacteria</taxon>
        <taxon>Bacillati</taxon>
        <taxon>Bacillota</taxon>
        <taxon>Bacilli</taxon>
        <taxon>Bacillales</taxon>
        <taxon>Bacillaceae</taxon>
        <taxon>Bacillus</taxon>
    </lineage>
</organism>
<gene>
    <name evidence="3" type="ORF">E2K98_25145</name>
</gene>
<dbReference type="SUPFAM" id="SSF56300">
    <property type="entry name" value="Metallo-dependent phosphatases"/>
    <property type="match status" value="1"/>
</dbReference>
<dbReference type="GO" id="GO:0005737">
    <property type="term" value="C:cytoplasm"/>
    <property type="evidence" value="ECO:0007669"/>
    <property type="project" value="TreeGrafter"/>
</dbReference>
<name>A0A4R5VJI7_9BACI</name>
<dbReference type="CDD" id="cd07383">
    <property type="entry name" value="MPP_Dcr2"/>
    <property type="match status" value="1"/>
</dbReference>
<dbReference type="Gene3D" id="3.60.21.10">
    <property type="match status" value="1"/>
</dbReference>
<dbReference type="GO" id="GO:0016788">
    <property type="term" value="F:hydrolase activity, acting on ester bonds"/>
    <property type="evidence" value="ECO:0007669"/>
    <property type="project" value="TreeGrafter"/>
</dbReference>
<dbReference type="AlphaFoldDB" id="A0A4R5VJI7"/>
<evidence type="ECO:0000259" key="2">
    <source>
        <dbReference type="Pfam" id="PF00149"/>
    </source>
</evidence>
<evidence type="ECO:0000313" key="3">
    <source>
        <dbReference type="EMBL" id="TDK57345.1"/>
    </source>
</evidence>
<evidence type="ECO:0000313" key="4">
    <source>
        <dbReference type="Proteomes" id="UP000295132"/>
    </source>
</evidence>
<dbReference type="InterPro" id="IPR029052">
    <property type="entry name" value="Metallo-depent_PP-like"/>
</dbReference>
<dbReference type="RefSeq" id="WP_133339098.1">
    <property type="nucleotide sequence ID" value="NZ_SMYO01000018.1"/>
</dbReference>
<dbReference type="Proteomes" id="UP000295132">
    <property type="component" value="Unassembled WGS sequence"/>
</dbReference>
<dbReference type="Pfam" id="PF00149">
    <property type="entry name" value="Metallophos"/>
    <property type="match status" value="1"/>
</dbReference>
<dbReference type="InterPro" id="IPR004843">
    <property type="entry name" value="Calcineurin-like_PHP"/>
</dbReference>
<proteinExistence type="predicted"/>
<dbReference type="PANTHER" id="PTHR32440">
    <property type="entry name" value="PHOSPHATASE DCR2-RELATED-RELATED"/>
    <property type="match status" value="1"/>
</dbReference>